<feature type="compositionally biased region" description="Low complexity" evidence="1">
    <location>
        <begin position="172"/>
        <end position="191"/>
    </location>
</feature>
<feature type="compositionally biased region" description="Polar residues" evidence="1">
    <location>
        <begin position="119"/>
        <end position="128"/>
    </location>
</feature>
<feature type="compositionally biased region" description="Basic and acidic residues" evidence="1">
    <location>
        <begin position="565"/>
        <end position="590"/>
    </location>
</feature>
<dbReference type="RefSeq" id="XP_003291500.1">
    <property type="nucleotide sequence ID" value="XM_003291452.1"/>
</dbReference>
<feature type="compositionally biased region" description="Low complexity" evidence="1">
    <location>
        <begin position="77"/>
        <end position="92"/>
    </location>
</feature>
<organism evidence="2 3">
    <name type="scientific">Dictyostelium purpureum</name>
    <name type="common">Slime mold</name>
    <dbReference type="NCBI Taxonomy" id="5786"/>
    <lineage>
        <taxon>Eukaryota</taxon>
        <taxon>Amoebozoa</taxon>
        <taxon>Evosea</taxon>
        <taxon>Eumycetozoa</taxon>
        <taxon>Dictyostelia</taxon>
        <taxon>Dictyosteliales</taxon>
        <taxon>Dictyosteliaceae</taxon>
        <taxon>Dictyostelium</taxon>
    </lineage>
</organism>
<feature type="region of interest" description="Disordered" evidence="1">
    <location>
        <begin position="554"/>
        <end position="597"/>
    </location>
</feature>
<feature type="compositionally biased region" description="Basic residues" evidence="1">
    <location>
        <begin position="554"/>
        <end position="564"/>
    </location>
</feature>
<dbReference type="OrthoDB" id="21103at2759"/>
<feature type="compositionally biased region" description="Low complexity" evidence="1">
    <location>
        <begin position="18"/>
        <end position="40"/>
    </location>
</feature>
<dbReference type="AlphaFoldDB" id="F0ZVQ8"/>
<gene>
    <name evidence="2" type="ORF">DICPUDRAFT_156107</name>
</gene>
<evidence type="ECO:0000256" key="1">
    <source>
        <dbReference type="SAM" id="MobiDB-lite"/>
    </source>
</evidence>
<dbReference type="eggNOG" id="ENOG502RC3H">
    <property type="taxonomic scope" value="Eukaryota"/>
</dbReference>
<evidence type="ECO:0000313" key="2">
    <source>
        <dbReference type="EMBL" id="EGC31964.1"/>
    </source>
</evidence>
<sequence length="716" mass="81267">MDNPFGKLFEKKKKAPGKKAASAIPQSNLKQSSLLGSSILSKKEEDLKNKSSSGSSTFSNSYLSFGIPKKNPASIESPSTKSGSSLLSTTASNIPSIPKRKREDSDENNFFGDSDHNKSSNQPDIDNNSSRKKKSSSSSSPSSKYGFSNDDLPTYTTRSGRSAKKFDPNLFSIDSSISSSSTAPKTSGGSSNTAPKTSGKKESKYSNISLDDLLNERKKTGKFLENIDTDTILFDKSKMKVAIAEDETIDVKSIIGNEIEFNDKETKQLQDLFIANDLFLAGSNRQYIFVEKNKVPSVMELNIKDSDTSKYPILKLLKNQDSNELSILNSLGTLVKISKRESIPDILITYLYSQVNRIFPFMNLYKVLVMLNYSIEKKKFNTEQVKELIKFLIFLSLDPFFQFKMPHNQMNLEKQVGKKQKKSETEAVKPKQDSFNQVVKDSGIFNSIRLLKLNLSKLINLYFNPDFHRNNNSNNNNSNNNNSINNINNDTDNIPTIMNQLFDEIISIVPEDNDRFQTFTKITEVFPTETEFKVRERFSLYCISNMLSSLAKEKAKKKKKPTKKIKTEENKPIEENKEIPKEDNSPKSKETISGNSPPQAKIELLDEIFETKDICSTLIKLIEPYVYRIKNETINLRVMVNVIQLVTICVDDITEIKRHFKTLEPIFKLWNSKVKEPENIDFNRTRIKDLVVLNQSKIAGLVIRQQEIITDYFTTK</sequence>
<protein>
    <submittedName>
        <fullName evidence="2">Uncharacterized protein</fullName>
    </submittedName>
</protein>
<dbReference type="FunCoup" id="F0ZVQ8">
    <property type="interactions" value="322"/>
</dbReference>
<feature type="region of interest" description="Disordered" evidence="1">
    <location>
        <begin position="1"/>
        <end position="204"/>
    </location>
</feature>
<evidence type="ECO:0000313" key="3">
    <source>
        <dbReference type="Proteomes" id="UP000001064"/>
    </source>
</evidence>
<dbReference type="VEuPathDB" id="AmoebaDB:DICPUDRAFT_156107"/>
<dbReference type="OMA" id="GHYKINT"/>
<accession>F0ZVQ8</accession>
<dbReference type="GeneID" id="10507680"/>
<dbReference type="KEGG" id="dpp:DICPUDRAFT_156107"/>
<name>F0ZVQ8_DICPU</name>
<dbReference type="InParanoid" id="F0ZVQ8"/>
<keyword evidence="3" id="KW-1185">Reference proteome</keyword>
<feature type="compositionally biased region" description="Low complexity" evidence="1">
    <location>
        <begin position="50"/>
        <end position="66"/>
    </location>
</feature>
<proteinExistence type="predicted"/>
<dbReference type="EMBL" id="GL871219">
    <property type="protein sequence ID" value="EGC31964.1"/>
    <property type="molecule type" value="Genomic_DNA"/>
</dbReference>
<dbReference type="Proteomes" id="UP000001064">
    <property type="component" value="Unassembled WGS sequence"/>
</dbReference>
<reference evidence="3" key="1">
    <citation type="journal article" date="2011" name="Genome Biol.">
        <title>Comparative genomics of the social amoebae Dictyostelium discoideum and Dictyostelium purpureum.</title>
        <authorList>
            <consortium name="US DOE Joint Genome Institute (JGI-PGF)"/>
            <person name="Sucgang R."/>
            <person name="Kuo A."/>
            <person name="Tian X."/>
            <person name="Salerno W."/>
            <person name="Parikh A."/>
            <person name="Feasley C.L."/>
            <person name="Dalin E."/>
            <person name="Tu H."/>
            <person name="Huang E."/>
            <person name="Barry K."/>
            <person name="Lindquist E."/>
            <person name="Shapiro H."/>
            <person name="Bruce D."/>
            <person name="Schmutz J."/>
            <person name="Salamov A."/>
            <person name="Fey P."/>
            <person name="Gaudet P."/>
            <person name="Anjard C."/>
            <person name="Babu M.M."/>
            <person name="Basu S."/>
            <person name="Bushmanova Y."/>
            <person name="van der Wel H."/>
            <person name="Katoh-Kurasawa M."/>
            <person name="Dinh C."/>
            <person name="Coutinho P.M."/>
            <person name="Saito T."/>
            <person name="Elias M."/>
            <person name="Schaap P."/>
            <person name="Kay R.R."/>
            <person name="Henrissat B."/>
            <person name="Eichinger L."/>
            <person name="Rivero F."/>
            <person name="Putnam N.H."/>
            <person name="West C.M."/>
            <person name="Loomis W.F."/>
            <person name="Chisholm R.L."/>
            <person name="Shaulsky G."/>
            <person name="Strassmann J.E."/>
            <person name="Queller D.C."/>
            <person name="Kuspa A."/>
            <person name="Grigoriev I.V."/>
        </authorList>
    </citation>
    <scope>NUCLEOTIDE SEQUENCE [LARGE SCALE GENOMIC DNA]</scope>
    <source>
        <strain evidence="3">QSDP1</strain>
    </source>
</reference>